<dbReference type="EMBL" id="JYDL01000034">
    <property type="protein sequence ID" value="KRX22115.1"/>
    <property type="molecule type" value="Genomic_DNA"/>
</dbReference>
<evidence type="ECO:0000313" key="1">
    <source>
        <dbReference type="EMBL" id="KRX22115.1"/>
    </source>
</evidence>
<organism evidence="1 2">
    <name type="scientific">Trichinella nelsoni</name>
    <dbReference type="NCBI Taxonomy" id="6336"/>
    <lineage>
        <taxon>Eukaryota</taxon>
        <taxon>Metazoa</taxon>
        <taxon>Ecdysozoa</taxon>
        <taxon>Nematoda</taxon>
        <taxon>Enoplea</taxon>
        <taxon>Dorylaimia</taxon>
        <taxon>Trichinellida</taxon>
        <taxon>Trichinellidae</taxon>
        <taxon>Trichinella</taxon>
    </lineage>
</organism>
<evidence type="ECO:0000313" key="2">
    <source>
        <dbReference type="Proteomes" id="UP000054630"/>
    </source>
</evidence>
<proteinExistence type="predicted"/>
<accession>A0A0V0S5Q2</accession>
<sequence length="109" mass="12697">MIKFTTMLRNTSQQHQAIKRKNYSCTLHGTNLSFYKFIIGHTMYNIMIIINGKPELGYTIHSSARYHRSSRKQPACKQGLTKTIDNTKIIDVQISVSSSHYRYSKTNFY</sequence>
<comment type="caution">
    <text evidence="1">The sequence shown here is derived from an EMBL/GenBank/DDBJ whole genome shotgun (WGS) entry which is preliminary data.</text>
</comment>
<dbReference type="AlphaFoldDB" id="A0A0V0S5Q2"/>
<name>A0A0V0S5Q2_9BILA</name>
<protein>
    <submittedName>
        <fullName evidence="1">Uncharacterized protein</fullName>
    </submittedName>
</protein>
<keyword evidence="2" id="KW-1185">Reference proteome</keyword>
<dbReference type="Proteomes" id="UP000054630">
    <property type="component" value="Unassembled WGS sequence"/>
</dbReference>
<reference evidence="1 2" key="1">
    <citation type="submission" date="2015-01" db="EMBL/GenBank/DDBJ databases">
        <title>Evolution of Trichinella species and genotypes.</title>
        <authorList>
            <person name="Korhonen P.K."/>
            <person name="Edoardo P."/>
            <person name="Giuseppe L.R."/>
            <person name="Gasser R.B."/>
        </authorList>
    </citation>
    <scope>NUCLEOTIDE SEQUENCE [LARGE SCALE GENOMIC DNA]</scope>
    <source>
        <strain evidence="1">ISS37</strain>
    </source>
</reference>
<gene>
    <name evidence="1" type="ORF">T07_2481</name>
</gene>